<dbReference type="RefSeq" id="XP_022730385.1">
    <property type="nucleotide sequence ID" value="XM_022874650.1"/>
</dbReference>
<dbReference type="OrthoDB" id="5857966at2759"/>
<name>A0A6P5XQC6_DURZI</name>
<reference evidence="3" key="1">
    <citation type="submission" date="2025-08" db="UniProtKB">
        <authorList>
            <consortium name="RefSeq"/>
        </authorList>
    </citation>
    <scope>IDENTIFICATION</scope>
    <source>
        <tissue evidence="3">Fruit stalk</tissue>
    </source>
</reference>
<sequence>MLERMVKVGLWCIQNDPTLRPSMKNVILMLEGTIDCALAAIVIYAVISLIRVSLALLSTTNAIYFSSKGAICYMPIASPGSIRGPHPPRFVPYPINPGTAMFLPETVALRFNIVKQIEYYFSFVV</sequence>
<protein>
    <submittedName>
        <fullName evidence="3">Uncharacterized protein LOC111285289 isoform X1</fullName>
    </submittedName>
</protein>
<evidence type="ECO:0000256" key="1">
    <source>
        <dbReference type="SAM" id="Phobius"/>
    </source>
</evidence>
<keyword evidence="1" id="KW-0472">Membrane</keyword>
<evidence type="ECO:0000313" key="3">
    <source>
        <dbReference type="RefSeq" id="XP_022730385.1"/>
    </source>
</evidence>
<evidence type="ECO:0000313" key="2">
    <source>
        <dbReference type="Proteomes" id="UP000515121"/>
    </source>
</evidence>
<dbReference type="KEGG" id="dzi:111285289"/>
<proteinExistence type="predicted"/>
<keyword evidence="1" id="KW-0812">Transmembrane</keyword>
<dbReference type="AlphaFoldDB" id="A0A6P5XQC6"/>
<dbReference type="GeneID" id="111285289"/>
<feature type="transmembrane region" description="Helical" evidence="1">
    <location>
        <begin position="26"/>
        <end position="47"/>
    </location>
</feature>
<organism evidence="2 3">
    <name type="scientific">Durio zibethinus</name>
    <name type="common">Durian</name>
    <dbReference type="NCBI Taxonomy" id="66656"/>
    <lineage>
        <taxon>Eukaryota</taxon>
        <taxon>Viridiplantae</taxon>
        <taxon>Streptophyta</taxon>
        <taxon>Embryophyta</taxon>
        <taxon>Tracheophyta</taxon>
        <taxon>Spermatophyta</taxon>
        <taxon>Magnoliopsida</taxon>
        <taxon>eudicotyledons</taxon>
        <taxon>Gunneridae</taxon>
        <taxon>Pentapetalae</taxon>
        <taxon>rosids</taxon>
        <taxon>malvids</taxon>
        <taxon>Malvales</taxon>
        <taxon>Malvaceae</taxon>
        <taxon>Helicteroideae</taxon>
        <taxon>Durio</taxon>
    </lineage>
</organism>
<gene>
    <name evidence="3" type="primary">LOC111285289</name>
</gene>
<accession>A0A6P5XQC6</accession>
<keyword evidence="1" id="KW-1133">Transmembrane helix</keyword>
<dbReference type="Proteomes" id="UP000515121">
    <property type="component" value="Unplaced"/>
</dbReference>
<keyword evidence="2" id="KW-1185">Reference proteome</keyword>